<evidence type="ECO:0000313" key="2">
    <source>
        <dbReference type="EMBL" id="GIE46868.1"/>
    </source>
</evidence>
<dbReference type="RefSeq" id="WP_239129110.1">
    <property type="nucleotide sequence ID" value="NZ_BOMQ01000008.1"/>
</dbReference>
<accession>A0A919JBN5</accession>
<reference evidence="2" key="1">
    <citation type="submission" date="2021-01" db="EMBL/GenBank/DDBJ databases">
        <title>Whole genome shotgun sequence of Actinoplanes nipponensis NBRC 14063.</title>
        <authorList>
            <person name="Komaki H."/>
            <person name="Tamura T."/>
        </authorList>
    </citation>
    <scope>NUCLEOTIDE SEQUENCE</scope>
    <source>
        <strain evidence="2">NBRC 14063</strain>
    </source>
</reference>
<dbReference type="EMBL" id="BOMQ01000008">
    <property type="protein sequence ID" value="GIE46868.1"/>
    <property type="molecule type" value="Genomic_DNA"/>
</dbReference>
<gene>
    <name evidence="2" type="ORF">Ani05nite_04020</name>
</gene>
<evidence type="ECO:0000313" key="3">
    <source>
        <dbReference type="Proteomes" id="UP000647172"/>
    </source>
</evidence>
<feature type="domain" description="BioF2-like acetyltransferase" evidence="1">
    <location>
        <begin position="179"/>
        <end position="310"/>
    </location>
</feature>
<dbReference type="InterPro" id="IPR050644">
    <property type="entry name" value="PG_Glycine_Bridge_Synth"/>
</dbReference>
<dbReference type="PANTHER" id="PTHR36174">
    <property type="entry name" value="LIPID II:GLYCINE GLYCYLTRANSFERASE"/>
    <property type="match status" value="1"/>
</dbReference>
<organism evidence="2 3">
    <name type="scientific">Actinoplanes nipponensis</name>
    <dbReference type="NCBI Taxonomy" id="135950"/>
    <lineage>
        <taxon>Bacteria</taxon>
        <taxon>Bacillati</taxon>
        <taxon>Actinomycetota</taxon>
        <taxon>Actinomycetes</taxon>
        <taxon>Micromonosporales</taxon>
        <taxon>Micromonosporaceae</taxon>
        <taxon>Actinoplanes</taxon>
    </lineage>
</organism>
<sequence length="359" mass="39992">MAARRGIIRQEGLFIEPPGEIFMLRLHRAEPTAALWADRATYDDRLIFHTEPWLRFVAESQRAEPVLATVTDGPRPVGHFTGLLTRRYGLRILGSPMAGWTTSYLGFNLDPGVPRRAALEALVPFAFGELGCAHLELRDRGLTEPDLAGLGLRWAAAPTAVIDLTPDEDALFGAMTGACRRNIRKAAKSSVVVAEADPADDTFAGEFHEQLRDVFAKQNLVPTYSIERVRALIRNLAPGGRLLLLRARDGEGRCIATAVLPWYHRTMYFWGGASWREHQHLRPNEALIWHALRWAKQRGVAEFDFVGGNAYKAKYGTTEVPVPWARRSRSPLVAGLRDAAKEGFALKQRAVARLARVSR</sequence>
<evidence type="ECO:0000259" key="1">
    <source>
        <dbReference type="Pfam" id="PF13480"/>
    </source>
</evidence>
<dbReference type="Gene3D" id="3.40.630.30">
    <property type="match status" value="1"/>
</dbReference>
<dbReference type="AlphaFoldDB" id="A0A919JBN5"/>
<name>A0A919JBN5_9ACTN</name>
<dbReference type="Pfam" id="PF13480">
    <property type="entry name" value="Acetyltransf_6"/>
    <property type="match status" value="1"/>
</dbReference>
<dbReference type="InterPro" id="IPR016181">
    <property type="entry name" value="Acyl_CoA_acyltransferase"/>
</dbReference>
<proteinExistence type="predicted"/>
<dbReference type="InterPro" id="IPR038740">
    <property type="entry name" value="BioF2-like_GNAT_dom"/>
</dbReference>
<dbReference type="PANTHER" id="PTHR36174:SF1">
    <property type="entry name" value="LIPID II:GLYCINE GLYCYLTRANSFERASE"/>
    <property type="match status" value="1"/>
</dbReference>
<dbReference type="Proteomes" id="UP000647172">
    <property type="component" value="Unassembled WGS sequence"/>
</dbReference>
<dbReference type="SUPFAM" id="SSF55729">
    <property type="entry name" value="Acyl-CoA N-acyltransferases (Nat)"/>
    <property type="match status" value="1"/>
</dbReference>
<protein>
    <recommendedName>
        <fullName evidence="1">BioF2-like acetyltransferase domain-containing protein</fullName>
    </recommendedName>
</protein>
<keyword evidence="3" id="KW-1185">Reference proteome</keyword>
<comment type="caution">
    <text evidence="2">The sequence shown here is derived from an EMBL/GenBank/DDBJ whole genome shotgun (WGS) entry which is preliminary data.</text>
</comment>